<keyword evidence="4" id="KW-0472">Membrane</keyword>
<keyword evidence="6" id="KW-1185">Reference proteome</keyword>
<dbReference type="Gene3D" id="3.60.21.10">
    <property type="match status" value="1"/>
</dbReference>
<dbReference type="SUPFAM" id="SSF56300">
    <property type="entry name" value="Metallo-dependent phosphatases"/>
    <property type="match status" value="1"/>
</dbReference>
<dbReference type="InterPro" id="IPR004843">
    <property type="entry name" value="Calcineurin-like_PHP"/>
</dbReference>
<comment type="subcellular location">
    <subcellularLocation>
        <location evidence="1">Membrane</location>
        <topology evidence="1">Multi-pass membrane protein</topology>
    </subcellularLocation>
</comment>
<dbReference type="GO" id="GO:0006506">
    <property type="term" value="P:GPI anchor biosynthetic process"/>
    <property type="evidence" value="ECO:0007669"/>
    <property type="project" value="InterPro"/>
</dbReference>
<organism evidence="6 7">
    <name type="scientific">Heligmosomoides polygyrus</name>
    <name type="common">Parasitic roundworm</name>
    <dbReference type="NCBI Taxonomy" id="6339"/>
    <lineage>
        <taxon>Eukaryota</taxon>
        <taxon>Metazoa</taxon>
        <taxon>Ecdysozoa</taxon>
        <taxon>Nematoda</taxon>
        <taxon>Chromadorea</taxon>
        <taxon>Rhabditida</taxon>
        <taxon>Rhabditina</taxon>
        <taxon>Rhabditomorpha</taxon>
        <taxon>Strongyloidea</taxon>
        <taxon>Heligmosomidae</taxon>
        <taxon>Heligmosomoides</taxon>
    </lineage>
</organism>
<keyword evidence="2" id="KW-0812">Transmembrane</keyword>
<evidence type="ECO:0000313" key="6">
    <source>
        <dbReference type="Proteomes" id="UP000050761"/>
    </source>
</evidence>
<reference evidence="7" key="1">
    <citation type="submission" date="2019-09" db="UniProtKB">
        <authorList>
            <consortium name="WormBaseParasite"/>
        </authorList>
    </citation>
    <scope>IDENTIFICATION</scope>
</reference>
<protein>
    <submittedName>
        <fullName evidence="7">Metallophos domain-containing protein</fullName>
    </submittedName>
</protein>
<evidence type="ECO:0000256" key="4">
    <source>
        <dbReference type="ARBA" id="ARBA00023136"/>
    </source>
</evidence>
<dbReference type="InterPro" id="IPR029052">
    <property type="entry name" value="Metallo-depent_PP-like"/>
</dbReference>
<dbReference type="WBParaSite" id="HPBE_0001100001-mRNA-1">
    <property type="protein sequence ID" value="HPBE_0001100001-mRNA-1"/>
    <property type="gene ID" value="HPBE_0001100001"/>
</dbReference>
<dbReference type="GO" id="GO:0016787">
    <property type="term" value="F:hydrolase activity"/>
    <property type="evidence" value="ECO:0007669"/>
    <property type="project" value="InterPro"/>
</dbReference>
<feature type="domain" description="Calcineurin-like phosphoesterase" evidence="5">
    <location>
        <begin position="34"/>
        <end position="176"/>
    </location>
</feature>
<dbReference type="GO" id="GO:0005783">
    <property type="term" value="C:endoplasmic reticulum"/>
    <property type="evidence" value="ECO:0007669"/>
    <property type="project" value="TreeGrafter"/>
</dbReference>
<evidence type="ECO:0000256" key="1">
    <source>
        <dbReference type="ARBA" id="ARBA00004141"/>
    </source>
</evidence>
<evidence type="ECO:0000256" key="3">
    <source>
        <dbReference type="ARBA" id="ARBA00022989"/>
    </source>
</evidence>
<accession>A0A183FSP9</accession>
<dbReference type="PANTHER" id="PTHR13315">
    <property type="entry name" value="METALLO PHOSPHOESTERASE RELATED"/>
    <property type="match status" value="1"/>
</dbReference>
<name>A0A183FSP9_HELPZ</name>
<dbReference type="PANTHER" id="PTHR13315:SF4">
    <property type="entry name" value="METALLOPHOSPHOESTERASE, ISOFORM E"/>
    <property type="match status" value="1"/>
</dbReference>
<sequence length="240" mass="26408">LLTLLWGESASYLWCRLRWRVPHPVSTATNSLGILIVADPQLVGFKNENHMAGPLTRWDSDRFLSKGFSQALSATNPDLIVFLGDLFDEGLEANDAELEWTLSRFNAIFESNIPKIFISGDNDVGGEGEPVQSLLTTRFGQLFSNSFPSSNTIFDLLSFTEVATLAPDLILSAHDHKASIYHLSRGGGGRVNYTDLTAANDIRKETVGGDRPILELQTPTCSYRCSDVPIQIQNAVDDAF</sequence>
<dbReference type="Pfam" id="PF00149">
    <property type="entry name" value="Metallophos"/>
    <property type="match status" value="1"/>
</dbReference>
<evidence type="ECO:0000256" key="2">
    <source>
        <dbReference type="ARBA" id="ARBA00022692"/>
    </source>
</evidence>
<dbReference type="InterPro" id="IPR033308">
    <property type="entry name" value="PGAP5/Cdc1/Ted1"/>
</dbReference>
<keyword evidence="3" id="KW-1133">Transmembrane helix</keyword>
<evidence type="ECO:0000259" key="5">
    <source>
        <dbReference type="Pfam" id="PF00149"/>
    </source>
</evidence>
<proteinExistence type="predicted"/>
<dbReference type="Proteomes" id="UP000050761">
    <property type="component" value="Unassembled WGS sequence"/>
</dbReference>
<dbReference type="GO" id="GO:0016020">
    <property type="term" value="C:membrane"/>
    <property type="evidence" value="ECO:0007669"/>
    <property type="project" value="UniProtKB-SubCell"/>
</dbReference>
<evidence type="ECO:0000313" key="7">
    <source>
        <dbReference type="WBParaSite" id="HPBE_0001100001-mRNA-1"/>
    </source>
</evidence>
<dbReference type="AlphaFoldDB" id="A0A183FSP9"/>